<organism evidence="2">
    <name type="scientific">Siphoviridae sp. ct6d71</name>
    <dbReference type="NCBI Taxonomy" id="2826298"/>
    <lineage>
        <taxon>Viruses</taxon>
        <taxon>Duplodnaviria</taxon>
        <taxon>Heunggongvirae</taxon>
        <taxon>Uroviricota</taxon>
        <taxon>Caudoviricetes</taxon>
    </lineage>
</organism>
<comment type="similarity">
    <text evidence="1">Belongs to the bacterial histone-like protein family.</text>
</comment>
<dbReference type="InterPro" id="IPR010992">
    <property type="entry name" value="IHF-like_DNA-bd_dom_sf"/>
</dbReference>
<dbReference type="GO" id="GO:0003677">
    <property type="term" value="F:DNA binding"/>
    <property type="evidence" value="ECO:0007669"/>
    <property type="project" value="UniProtKB-KW"/>
</dbReference>
<dbReference type="SUPFAM" id="SSF47729">
    <property type="entry name" value="IHF-like DNA-binding proteins"/>
    <property type="match status" value="1"/>
</dbReference>
<reference evidence="2" key="1">
    <citation type="journal article" date="2021" name="Proc. Natl. Acad. Sci. U.S.A.">
        <title>A Catalog of Tens of Thousands of Viruses from Human Metagenomes Reveals Hidden Associations with Chronic Diseases.</title>
        <authorList>
            <person name="Tisza M.J."/>
            <person name="Buck C.B."/>
        </authorList>
    </citation>
    <scope>NUCLEOTIDE SEQUENCE</scope>
    <source>
        <strain evidence="2">Ct6d71</strain>
    </source>
</reference>
<dbReference type="EMBL" id="BK015797">
    <property type="protein sequence ID" value="DAE25336.1"/>
    <property type="molecule type" value="Genomic_DNA"/>
</dbReference>
<protein>
    <submittedName>
        <fullName evidence="2">Bacterial DNA-binding protein</fullName>
    </submittedName>
</protein>
<dbReference type="Pfam" id="PF00216">
    <property type="entry name" value="Bac_DNA_binding"/>
    <property type="match status" value="1"/>
</dbReference>
<keyword evidence="2" id="KW-0238">DNA-binding</keyword>
<dbReference type="GO" id="GO:0030527">
    <property type="term" value="F:structural constituent of chromatin"/>
    <property type="evidence" value="ECO:0007669"/>
    <property type="project" value="InterPro"/>
</dbReference>
<proteinExistence type="inferred from homology"/>
<sequence length="122" mass="14254">MLMRKPEFCQEMKKRKGVSYKDASFIYNVFCDTLTEVLAEDNDVVLLNVGVLYIKNKPAYSSHNPRTQEKIEVPPRKLLRFREATAIKDFLAGKRDTYNRRGLGGLNAKKDEYYLEDEEKEI</sequence>
<evidence type="ECO:0000256" key="1">
    <source>
        <dbReference type="RuleBase" id="RU003939"/>
    </source>
</evidence>
<dbReference type="InterPro" id="IPR000119">
    <property type="entry name" value="Hist_DNA-bd"/>
</dbReference>
<accession>A0A8S5R1V7</accession>
<evidence type="ECO:0000313" key="2">
    <source>
        <dbReference type="EMBL" id="DAE25336.1"/>
    </source>
</evidence>
<dbReference type="CDD" id="cd00591">
    <property type="entry name" value="HU_IHF"/>
    <property type="match status" value="1"/>
</dbReference>
<dbReference type="Gene3D" id="4.10.520.10">
    <property type="entry name" value="IHF-like DNA-binding proteins"/>
    <property type="match status" value="1"/>
</dbReference>
<name>A0A8S5R1V7_9CAUD</name>
<dbReference type="SMART" id="SM00411">
    <property type="entry name" value="BHL"/>
    <property type="match status" value="1"/>
</dbReference>